<dbReference type="InterPro" id="IPR052514">
    <property type="entry name" value="SAM-dependent_MTase"/>
</dbReference>
<evidence type="ECO:0000313" key="2">
    <source>
        <dbReference type="EMBL" id="MCQ8117279.1"/>
    </source>
</evidence>
<dbReference type="InterPro" id="IPR029063">
    <property type="entry name" value="SAM-dependent_MTases_sf"/>
</dbReference>
<dbReference type="NCBIfam" id="TIGR01444">
    <property type="entry name" value="fkbM_fam"/>
    <property type="match status" value="1"/>
</dbReference>
<protein>
    <submittedName>
        <fullName evidence="2">FkbM family methyltransferase</fullName>
    </submittedName>
</protein>
<feature type="non-terminal residue" evidence="2">
    <location>
        <position position="1"/>
    </location>
</feature>
<accession>A0ABT1TRC1</accession>
<dbReference type="Gene3D" id="3.40.50.150">
    <property type="entry name" value="Vaccinia Virus protein VP39"/>
    <property type="match status" value="1"/>
</dbReference>
<keyword evidence="3" id="KW-1185">Reference proteome</keyword>
<evidence type="ECO:0000259" key="1">
    <source>
        <dbReference type="Pfam" id="PF05050"/>
    </source>
</evidence>
<dbReference type="SUPFAM" id="SSF53335">
    <property type="entry name" value="S-adenosyl-L-methionine-dependent methyltransferases"/>
    <property type="match status" value="1"/>
</dbReference>
<comment type="caution">
    <text evidence="2">The sequence shown here is derived from an EMBL/GenBank/DDBJ whole genome shotgun (WGS) entry which is preliminary data.</text>
</comment>
<keyword evidence="2" id="KW-0808">Transferase</keyword>
<reference evidence="2 3" key="1">
    <citation type="submission" date="2022-07" db="EMBL/GenBank/DDBJ databases">
        <title>Methylomonas rivi sp. nov., Methylomonas rosea sp. nov., Methylomonas aureus sp. nov. and Methylomonas subterranea sp. nov., four novel methanotrophs isolated from a freshwater creek and the deep terrestrial subsurface.</title>
        <authorList>
            <person name="Abin C."/>
            <person name="Sankaranarayanan K."/>
            <person name="Garner C."/>
            <person name="Sindelar R."/>
            <person name="Kotary K."/>
            <person name="Garner R."/>
            <person name="Barclay S."/>
            <person name="Lawson P."/>
            <person name="Krumholz L."/>
        </authorList>
    </citation>
    <scope>NUCLEOTIDE SEQUENCE [LARGE SCALE GENOMIC DNA]</scope>
    <source>
        <strain evidence="2 3">WSC-7</strain>
    </source>
</reference>
<dbReference type="Proteomes" id="UP001524570">
    <property type="component" value="Unassembled WGS sequence"/>
</dbReference>
<dbReference type="Pfam" id="PF05050">
    <property type="entry name" value="Methyltransf_21"/>
    <property type="match status" value="1"/>
</dbReference>
<dbReference type="GO" id="GO:0032259">
    <property type="term" value="P:methylation"/>
    <property type="evidence" value="ECO:0007669"/>
    <property type="project" value="UniProtKB-KW"/>
</dbReference>
<dbReference type="PANTHER" id="PTHR34203:SF15">
    <property type="entry name" value="SLL1173 PROTEIN"/>
    <property type="match status" value="1"/>
</dbReference>
<organism evidence="2 3">
    <name type="scientific">Methylomonas rosea</name>
    <dbReference type="NCBI Taxonomy" id="2952227"/>
    <lineage>
        <taxon>Bacteria</taxon>
        <taxon>Pseudomonadati</taxon>
        <taxon>Pseudomonadota</taxon>
        <taxon>Gammaproteobacteria</taxon>
        <taxon>Methylococcales</taxon>
        <taxon>Methylococcaceae</taxon>
        <taxon>Methylomonas</taxon>
    </lineage>
</organism>
<dbReference type="InterPro" id="IPR006342">
    <property type="entry name" value="FkbM_mtfrase"/>
</dbReference>
<gene>
    <name evidence="2" type="ORF">NP589_07570</name>
</gene>
<evidence type="ECO:0000313" key="3">
    <source>
        <dbReference type="Proteomes" id="UP001524570"/>
    </source>
</evidence>
<sequence length="217" mass="24647">KRANVVLDIGANTGVFSLISQINNSSARIIAVEPIQINYELLELNLKKNNFSISVEQIALSNYDGSASMFMLKDRLNYMTSINDNRYKLHPEVARDAEVVEVVVDVKPYQYLQNKYSIKNVDLIKVDVEGHEFSVLDSMYLELKMSLPSIVVEIISDDSANKINKLLEGLDYRYFSIDEVKNNLTSVPGLWNNDHQNFLICTQGVAEYLNSVGLIRY</sequence>
<name>A0ABT1TRC1_9GAMM</name>
<dbReference type="EMBL" id="JANIBL010000018">
    <property type="protein sequence ID" value="MCQ8117279.1"/>
    <property type="molecule type" value="Genomic_DNA"/>
</dbReference>
<dbReference type="GO" id="GO:0008168">
    <property type="term" value="F:methyltransferase activity"/>
    <property type="evidence" value="ECO:0007669"/>
    <property type="project" value="UniProtKB-KW"/>
</dbReference>
<feature type="domain" description="Methyltransferase FkbM" evidence="1">
    <location>
        <begin position="8"/>
        <end position="174"/>
    </location>
</feature>
<proteinExistence type="predicted"/>
<dbReference type="PANTHER" id="PTHR34203">
    <property type="entry name" value="METHYLTRANSFERASE, FKBM FAMILY PROTEIN"/>
    <property type="match status" value="1"/>
</dbReference>
<dbReference type="RefSeq" id="WP_256606428.1">
    <property type="nucleotide sequence ID" value="NZ_JANIBL010000018.1"/>
</dbReference>
<keyword evidence="2" id="KW-0489">Methyltransferase</keyword>